<dbReference type="InterPro" id="IPR002347">
    <property type="entry name" value="SDR_fam"/>
</dbReference>
<dbReference type="AlphaFoldDB" id="A0A250JP49"/>
<proteinExistence type="predicted"/>
<sequence>MVVTGASAGIGEALAAVLAGRGANLVLAARNEEALQRVKARCESAGGRLRRQV</sequence>
<evidence type="ECO:0000313" key="2">
    <source>
        <dbReference type="Proteomes" id="UP000217343"/>
    </source>
</evidence>
<dbReference type="SUPFAM" id="SSF51735">
    <property type="entry name" value="NAD(P)-binding Rossmann-fold domains"/>
    <property type="match status" value="1"/>
</dbReference>
<dbReference type="Pfam" id="PF00106">
    <property type="entry name" value="adh_short"/>
    <property type="match status" value="1"/>
</dbReference>
<protein>
    <submittedName>
        <fullName evidence="1">Short-chain dehydrogenase</fullName>
    </submittedName>
</protein>
<dbReference type="Proteomes" id="UP000217343">
    <property type="component" value="Chromosome"/>
</dbReference>
<organism evidence="1 2">
    <name type="scientific">Corallococcus macrosporus DSM 14697</name>
    <dbReference type="NCBI Taxonomy" id="1189310"/>
    <lineage>
        <taxon>Bacteria</taxon>
        <taxon>Pseudomonadati</taxon>
        <taxon>Myxococcota</taxon>
        <taxon>Myxococcia</taxon>
        <taxon>Myxococcales</taxon>
        <taxon>Cystobacterineae</taxon>
        <taxon>Myxococcaceae</taxon>
        <taxon>Corallococcus</taxon>
    </lineage>
</organism>
<dbReference type="Gene3D" id="3.40.50.720">
    <property type="entry name" value="NAD(P)-binding Rossmann-like Domain"/>
    <property type="match status" value="1"/>
</dbReference>
<keyword evidence="2" id="KW-1185">Reference proteome</keyword>
<gene>
    <name evidence="1" type="ORF">MYMAC_000842</name>
</gene>
<name>A0A250JP49_9BACT</name>
<dbReference type="InterPro" id="IPR053011">
    <property type="entry name" value="SDR_family_member_7"/>
</dbReference>
<accession>A0A250JP49</accession>
<dbReference type="PANTHER" id="PTHR44269:SF1">
    <property type="entry name" value="DEHYDROGENASE_REDUCTASE SDR FAMILY MEMBER 7"/>
    <property type="match status" value="1"/>
</dbReference>
<dbReference type="EMBL" id="CP022203">
    <property type="protein sequence ID" value="ATB45257.1"/>
    <property type="molecule type" value="Genomic_DNA"/>
</dbReference>
<evidence type="ECO:0000313" key="1">
    <source>
        <dbReference type="EMBL" id="ATB45257.1"/>
    </source>
</evidence>
<dbReference type="KEGG" id="mmas:MYMAC_000842"/>
<dbReference type="RefSeq" id="WP_420810029.1">
    <property type="nucleotide sequence ID" value="NZ_CP022203.1"/>
</dbReference>
<dbReference type="PANTHER" id="PTHR44269">
    <property type="entry name" value="DEHYDROGENASE/REDUCTASE SDR FAMILY MEMBER 7-RELATED"/>
    <property type="match status" value="1"/>
</dbReference>
<dbReference type="InterPro" id="IPR036291">
    <property type="entry name" value="NAD(P)-bd_dom_sf"/>
</dbReference>
<reference evidence="1 2" key="1">
    <citation type="submission" date="2017-06" db="EMBL/GenBank/DDBJ databases">
        <title>Sequencing and comparative analysis of myxobacterial genomes.</title>
        <authorList>
            <person name="Rupp O."/>
            <person name="Goesmann A."/>
            <person name="Sogaard-Andersen L."/>
        </authorList>
    </citation>
    <scope>NUCLEOTIDE SEQUENCE [LARGE SCALE GENOMIC DNA]</scope>
    <source>
        <strain evidence="1 2">DSM 14697</strain>
    </source>
</reference>